<sequence precursor="true">MNIDEILSILPHRFPFILVDRVLEKSENHIVAVKNVTANEIFFLGHFPRYPIYPGVLIIEGLAQAAGLMLLDPGKNFIPLFLGIDKARFKAEVRPGDVLKYEVKLKETRMGVYFVEGKATVDGKVVATATLMLGVKKQ</sequence>
<gene>
    <name evidence="8" type="primary">fabZ</name>
    <name evidence="9" type="ORF">Theth_0817</name>
</gene>
<dbReference type="Pfam" id="PF07977">
    <property type="entry name" value="FabA"/>
    <property type="match status" value="1"/>
</dbReference>
<dbReference type="AlphaFoldDB" id="F7YY80"/>
<dbReference type="RefSeq" id="WP_013932123.1">
    <property type="nucleotide sequence ID" value="NC_015707.1"/>
</dbReference>
<dbReference type="EC" id="4.2.1.59" evidence="8"/>
<dbReference type="eggNOG" id="COG0764">
    <property type="taxonomic scope" value="Bacteria"/>
</dbReference>
<accession>F7YY80</accession>
<organism evidence="9 10">
    <name type="scientific">Pseudothermotoga thermarum DSM 5069</name>
    <dbReference type="NCBI Taxonomy" id="688269"/>
    <lineage>
        <taxon>Bacteria</taxon>
        <taxon>Thermotogati</taxon>
        <taxon>Thermotogota</taxon>
        <taxon>Thermotogae</taxon>
        <taxon>Thermotogales</taxon>
        <taxon>Thermotogaceae</taxon>
        <taxon>Pseudothermotoga</taxon>
    </lineage>
</organism>
<evidence type="ECO:0000256" key="1">
    <source>
        <dbReference type="ARBA" id="ARBA00004496"/>
    </source>
</evidence>
<comment type="subcellular location">
    <subcellularLocation>
        <location evidence="1 8">Cytoplasm</location>
    </subcellularLocation>
</comment>
<dbReference type="OrthoDB" id="9772788at2"/>
<keyword evidence="10" id="KW-1185">Reference proteome</keyword>
<evidence type="ECO:0000313" key="10">
    <source>
        <dbReference type="Proteomes" id="UP000006804"/>
    </source>
</evidence>
<dbReference type="InterPro" id="IPR010084">
    <property type="entry name" value="FabZ"/>
</dbReference>
<reference evidence="9 10" key="1">
    <citation type="submission" date="2010-11" db="EMBL/GenBank/DDBJ databases">
        <title>The complete genome of Thermotoga thermarum DSM 5069.</title>
        <authorList>
            <consortium name="US DOE Joint Genome Institute (JGI-PGF)"/>
            <person name="Lucas S."/>
            <person name="Copeland A."/>
            <person name="Lapidus A."/>
            <person name="Bruce D."/>
            <person name="Goodwin L."/>
            <person name="Pitluck S."/>
            <person name="Kyrpides N."/>
            <person name="Mavromatis K."/>
            <person name="Ivanova N."/>
            <person name="Zeytun A."/>
            <person name="Brettin T."/>
            <person name="Detter J.C."/>
            <person name="Tapia R."/>
            <person name="Han C."/>
            <person name="Land M."/>
            <person name="Hauser L."/>
            <person name="Markowitz V."/>
            <person name="Cheng J.-F."/>
            <person name="Hugenholtz P."/>
            <person name="Woyke T."/>
            <person name="Wu D."/>
            <person name="Spring S."/>
            <person name="Schroeder M."/>
            <person name="Brambilla E."/>
            <person name="Klenk H.-P."/>
            <person name="Eisen J.A."/>
        </authorList>
    </citation>
    <scope>NUCLEOTIDE SEQUENCE [LARGE SCALE GENOMIC DNA]</scope>
    <source>
        <strain evidence="9 10">DSM 5069</strain>
    </source>
</reference>
<dbReference type="PANTHER" id="PTHR30272">
    <property type="entry name" value="3-HYDROXYACYL-[ACYL-CARRIER-PROTEIN] DEHYDRATASE"/>
    <property type="match status" value="1"/>
</dbReference>
<dbReference type="GO" id="GO:0006633">
    <property type="term" value="P:fatty acid biosynthetic process"/>
    <property type="evidence" value="ECO:0007669"/>
    <property type="project" value="UniProtKB-UniRule"/>
</dbReference>
<dbReference type="SUPFAM" id="SSF54637">
    <property type="entry name" value="Thioesterase/thiol ester dehydrase-isomerase"/>
    <property type="match status" value="1"/>
</dbReference>
<comment type="catalytic activity">
    <reaction evidence="8">
        <text>a (3R)-hydroxyacyl-[ACP] = a (2E)-enoyl-[ACP] + H2O</text>
        <dbReference type="Rhea" id="RHEA:13097"/>
        <dbReference type="Rhea" id="RHEA-COMP:9925"/>
        <dbReference type="Rhea" id="RHEA-COMP:9945"/>
        <dbReference type="ChEBI" id="CHEBI:15377"/>
        <dbReference type="ChEBI" id="CHEBI:78784"/>
        <dbReference type="ChEBI" id="CHEBI:78827"/>
        <dbReference type="EC" id="4.2.1.59"/>
    </reaction>
</comment>
<comment type="similarity">
    <text evidence="8">Belongs to the thioester dehydratase family. FabZ subfamily.</text>
</comment>
<proteinExistence type="inferred from homology"/>
<dbReference type="HOGENOM" id="CLU_078912_1_2_0"/>
<dbReference type="KEGG" id="tta:Theth_0817"/>
<dbReference type="GO" id="GO:0019171">
    <property type="term" value="F:(3R)-hydroxyacyl-[acyl-carrier-protein] dehydratase activity"/>
    <property type="evidence" value="ECO:0007669"/>
    <property type="project" value="UniProtKB-EC"/>
</dbReference>
<dbReference type="NCBIfam" id="TIGR01750">
    <property type="entry name" value="fabZ"/>
    <property type="match status" value="1"/>
</dbReference>
<dbReference type="GO" id="GO:0009245">
    <property type="term" value="P:lipid A biosynthetic process"/>
    <property type="evidence" value="ECO:0007669"/>
    <property type="project" value="UniProtKB-UniRule"/>
</dbReference>
<dbReference type="InterPro" id="IPR013114">
    <property type="entry name" value="FabA_FabZ"/>
</dbReference>
<name>F7YY80_9THEM</name>
<keyword evidence="4 8" id="KW-0441">Lipid A biosynthesis</keyword>
<comment type="function">
    <text evidence="7 8">Involved in unsaturated fatty acids biosynthesis. Catalyzes the dehydration of short chain beta-hydroxyacyl-ACPs and long chain saturated and unsaturated beta-hydroxyacyl-ACPs.</text>
</comment>
<feature type="active site" evidence="8">
    <location>
        <position position="46"/>
    </location>
</feature>
<dbReference type="HAMAP" id="MF_00406">
    <property type="entry name" value="FabZ"/>
    <property type="match status" value="1"/>
</dbReference>
<evidence type="ECO:0000256" key="5">
    <source>
        <dbReference type="ARBA" id="ARBA00023098"/>
    </source>
</evidence>
<evidence type="ECO:0000256" key="2">
    <source>
        <dbReference type="ARBA" id="ARBA00022490"/>
    </source>
</evidence>
<dbReference type="STRING" id="688269.Theth_0817"/>
<evidence type="ECO:0000256" key="8">
    <source>
        <dbReference type="HAMAP-Rule" id="MF_00406"/>
    </source>
</evidence>
<dbReference type="CDD" id="cd01288">
    <property type="entry name" value="FabZ"/>
    <property type="match status" value="1"/>
</dbReference>
<dbReference type="PANTHER" id="PTHR30272:SF1">
    <property type="entry name" value="3-HYDROXYACYL-[ACYL-CARRIER-PROTEIN] DEHYDRATASE"/>
    <property type="match status" value="1"/>
</dbReference>
<evidence type="ECO:0000256" key="7">
    <source>
        <dbReference type="ARBA" id="ARBA00025049"/>
    </source>
</evidence>
<keyword evidence="6 8" id="KW-0456">Lyase</keyword>
<dbReference type="Gene3D" id="3.10.129.10">
    <property type="entry name" value="Hotdog Thioesterase"/>
    <property type="match status" value="1"/>
</dbReference>
<evidence type="ECO:0000256" key="6">
    <source>
        <dbReference type="ARBA" id="ARBA00023239"/>
    </source>
</evidence>
<keyword evidence="3 8" id="KW-0444">Lipid biosynthesis</keyword>
<dbReference type="InterPro" id="IPR029069">
    <property type="entry name" value="HotDog_dom_sf"/>
</dbReference>
<evidence type="ECO:0000256" key="4">
    <source>
        <dbReference type="ARBA" id="ARBA00022556"/>
    </source>
</evidence>
<dbReference type="GO" id="GO:0005737">
    <property type="term" value="C:cytoplasm"/>
    <property type="evidence" value="ECO:0007669"/>
    <property type="project" value="UniProtKB-SubCell"/>
</dbReference>
<dbReference type="FunFam" id="3.10.129.10:FF:000001">
    <property type="entry name" value="3-hydroxyacyl-[acyl-carrier-protein] dehydratase FabZ"/>
    <property type="match status" value="1"/>
</dbReference>
<evidence type="ECO:0000256" key="3">
    <source>
        <dbReference type="ARBA" id="ARBA00022516"/>
    </source>
</evidence>
<keyword evidence="5 8" id="KW-0443">Lipid metabolism</keyword>
<dbReference type="EMBL" id="CP002351">
    <property type="protein sequence ID" value="AEH50901.1"/>
    <property type="molecule type" value="Genomic_DNA"/>
</dbReference>
<dbReference type="PATRIC" id="fig|688269.3.peg.841"/>
<evidence type="ECO:0000313" key="9">
    <source>
        <dbReference type="EMBL" id="AEH50901.1"/>
    </source>
</evidence>
<protein>
    <recommendedName>
        <fullName evidence="8">3-hydroxyacyl-[acyl-carrier-protein] dehydratase FabZ</fullName>
        <ecNumber evidence="8">4.2.1.59</ecNumber>
    </recommendedName>
    <alternativeName>
        <fullName evidence="8">(3R)-hydroxymyristoyl-[acyl-carrier-protein] dehydratase</fullName>
        <shortName evidence="8">(3R)-hydroxymyristoyl-ACP dehydrase</shortName>
    </alternativeName>
    <alternativeName>
        <fullName evidence="8">Beta-hydroxyacyl-ACP dehydratase</fullName>
    </alternativeName>
</protein>
<keyword evidence="2 8" id="KW-0963">Cytoplasm</keyword>
<dbReference type="GO" id="GO:0016020">
    <property type="term" value="C:membrane"/>
    <property type="evidence" value="ECO:0007669"/>
    <property type="project" value="GOC"/>
</dbReference>
<dbReference type="Proteomes" id="UP000006804">
    <property type="component" value="Chromosome"/>
</dbReference>
<dbReference type="NCBIfam" id="NF000582">
    <property type="entry name" value="PRK00006.1"/>
    <property type="match status" value="1"/>
</dbReference>